<protein>
    <submittedName>
        <fullName evidence="4">Transcriptional regulator, TetR family</fullName>
    </submittedName>
</protein>
<evidence type="ECO:0000256" key="2">
    <source>
        <dbReference type="PROSITE-ProRule" id="PRU00335"/>
    </source>
</evidence>
<dbReference type="InterPro" id="IPR050109">
    <property type="entry name" value="HTH-type_TetR-like_transc_reg"/>
</dbReference>
<evidence type="ECO:0000259" key="3">
    <source>
        <dbReference type="PROSITE" id="PS50977"/>
    </source>
</evidence>
<proteinExistence type="predicted"/>
<dbReference type="Pfam" id="PF00440">
    <property type="entry name" value="TetR_N"/>
    <property type="match status" value="1"/>
</dbReference>
<dbReference type="SUPFAM" id="SSF48498">
    <property type="entry name" value="Tetracyclin repressor-like, C-terminal domain"/>
    <property type="match status" value="1"/>
</dbReference>
<feature type="DNA-binding region" description="H-T-H motif" evidence="2">
    <location>
        <begin position="9"/>
        <end position="28"/>
    </location>
</feature>
<dbReference type="PROSITE" id="PS50977">
    <property type="entry name" value="HTH_TETR_2"/>
    <property type="match status" value="1"/>
</dbReference>
<keyword evidence="5" id="KW-1185">Reference proteome</keyword>
<dbReference type="GO" id="GO:0000976">
    <property type="term" value="F:transcription cis-regulatory region binding"/>
    <property type="evidence" value="ECO:0007669"/>
    <property type="project" value="TreeGrafter"/>
</dbReference>
<dbReference type="GO" id="GO:0003700">
    <property type="term" value="F:DNA-binding transcription factor activity"/>
    <property type="evidence" value="ECO:0007669"/>
    <property type="project" value="TreeGrafter"/>
</dbReference>
<dbReference type="PANTHER" id="PTHR30055:SF146">
    <property type="entry name" value="HTH-TYPE TRANSCRIPTIONAL DUAL REGULATOR CECR"/>
    <property type="match status" value="1"/>
</dbReference>
<dbReference type="InterPro" id="IPR001647">
    <property type="entry name" value="HTH_TetR"/>
</dbReference>
<gene>
    <name evidence="4" type="ORF">SAMN04487926_11955</name>
</gene>
<dbReference type="SUPFAM" id="SSF46689">
    <property type="entry name" value="Homeodomain-like"/>
    <property type="match status" value="1"/>
</dbReference>
<dbReference type="Pfam" id="PF14246">
    <property type="entry name" value="TetR_C_7"/>
    <property type="match status" value="1"/>
</dbReference>
<evidence type="ECO:0000313" key="4">
    <source>
        <dbReference type="EMBL" id="SDI56058.1"/>
    </source>
</evidence>
<comment type="caution">
    <text evidence="4">The sequence shown here is derived from an EMBL/GenBank/DDBJ whole genome shotgun (WGS) entry which is preliminary data.</text>
</comment>
<reference evidence="4" key="1">
    <citation type="submission" date="2016-10" db="EMBL/GenBank/DDBJ databases">
        <authorList>
            <person name="Varghese N."/>
            <person name="Submissions S."/>
        </authorList>
    </citation>
    <scope>NUCLEOTIDE SEQUENCE [LARGE SCALE GENOMIC DNA]</scope>
    <source>
        <strain evidence="4">YR281</strain>
    </source>
</reference>
<keyword evidence="1 2" id="KW-0238">DNA-binding</keyword>
<dbReference type="InterPro" id="IPR036271">
    <property type="entry name" value="Tet_transcr_reg_TetR-rel_C_sf"/>
</dbReference>
<dbReference type="InterPro" id="IPR009057">
    <property type="entry name" value="Homeodomain-like_sf"/>
</dbReference>
<name>A0A7Z7BE04_9BURK</name>
<accession>A0A7Z7BE04</accession>
<dbReference type="EMBL" id="FNDI01000019">
    <property type="protein sequence ID" value="SDI56058.1"/>
    <property type="molecule type" value="Genomic_DNA"/>
</dbReference>
<dbReference type="Proteomes" id="UP000198900">
    <property type="component" value="Unassembled WGS sequence"/>
</dbReference>
<dbReference type="InterPro" id="IPR039536">
    <property type="entry name" value="TetR_C_Proteobacteria"/>
</dbReference>
<organism evidence="4 5">
    <name type="scientific">Paraburkholderia steynii</name>
    <dbReference type="NCBI Taxonomy" id="1245441"/>
    <lineage>
        <taxon>Bacteria</taxon>
        <taxon>Pseudomonadati</taxon>
        <taxon>Pseudomonadota</taxon>
        <taxon>Betaproteobacteria</taxon>
        <taxon>Burkholderiales</taxon>
        <taxon>Burkholderiaceae</taxon>
        <taxon>Paraburkholderia</taxon>
    </lineage>
</organism>
<evidence type="ECO:0000313" key="5">
    <source>
        <dbReference type="Proteomes" id="UP000198900"/>
    </source>
</evidence>
<dbReference type="Gene3D" id="1.10.10.60">
    <property type="entry name" value="Homeodomain-like"/>
    <property type="match status" value="1"/>
</dbReference>
<dbReference type="Gene3D" id="1.10.357.10">
    <property type="entry name" value="Tetracycline Repressor, domain 2"/>
    <property type="match status" value="1"/>
</dbReference>
<sequence>MAHGFSAATTDMIQRAAEVSKSTVYSYYPTKEELFVAVIEAECRTFTDSIQGIKFRPGKLGETLAELARAYLNIVLSETALSLLRVIIAEAPRFPEQARAFYLAGPSVIASMVAEILGSAAASGEVDLTECGRLGAADLFANMVRGGPQFQCLLHPNTSPSAAQIDQWVAMVVTTFMRAYGRE</sequence>
<feature type="domain" description="HTH tetR-type" evidence="3">
    <location>
        <begin position="1"/>
        <end position="46"/>
    </location>
</feature>
<evidence type="ECO:0000256" key="1">
    <source>
        <dbReference type="ARBA" id="ARBA00023125"/>
    </source>
</evidence>
<dbReference type="AlphaFoldDB" id="A0A7Z7BE04"/>
<dbReference type="PANTHER" id="PTHR30055">
    <property type="entry name" value="HTH-TYPE TRANSCRIPTIONAL REGULATOR RUTR"/>
    <property type="match status" value="1"/>
</dbReference>